<feature type="transmembrane region" description="Helical" evidence="1">
    <location>
        <begin position="38"/>
        <end position="56"/>
    </location>
</feature>
<accession>A0A9P5PUS7</accession>
<protein>
    <submittedName>
        <fullName evidence="2">Uncharacterized protein</fullName>
    </submittedName>
</protein>
<evidence type="ECO:0000313" key="2">
    <source>
        <dbReference type="EMBL" id="KAF9070358.1"/>
    </source>
</evidence>
<keyword evidence="1" id="KW-0472">Membrane</keyword>
<dbReference type="EMBL" id="JADNRY010000041">
    <property type="protein sequence ID" value="KAF9070358.1"/>
    <property type="molecule type" value="Genomic_DNA"/>
</dbReference>
<sequence>MHDVLNSCALALLHVACVDSSACIANLFLVMTARTCLLLDFIVVLNFIVVLIGSLASRSPIFQI</sequence>
<dbReference type="Proteomes" id="UP000772434">
    <property type="component" value="Unassembled WGS sequence"/>
</dbReference>
<reference evidence="2" key="1">
    <citation type="submission" date="2020-11" db="EMBL/GenBank/DDBJ databases">
        <authorList>
            <consortium name="DOE Joint Genome Institute"/>
            <person name="Ahrendt S."/>
            <person name="Riley R."/>
            <person name="Andreopoulos W."/>
            <person name="Labutti K."/>
            <person name="Pangilinan J."/>
            <person name="Ruiz-Duenas F.J."/>
            <person name="Barrasa J.M."/>
            <person name="Sanchez-Garcia M."/>
            <person name="Camarero S."/>
            <person name="Miyauchi S."/>
            <person name="Serrano A."/>
            <person name="Linde D."/>
            <person name="Babiker R."/>
            <person name="Drula E."/>
            <person name="Ayuso-Fernandez I."/>
            <person name="Pacheco R."/>
            <person name="Padilla G."/>
            <person name="Ferreira P."/>
            <person name="Barriuso J."/>
            <person name="Kellner H."/>
            <person name="Castanera R."/>
            <person name="Alfaro M."/>
            <person name="Ramirez L."/>
            <person name="Pisabarro A.G."/>
            <person name="Kuo A."/>
            <person name="Tritt A."/>
            <person name="Lipzen A."/>
            <person name="He G."/>
            <person name="Yan M."/>
            <person name="Ng V."/>
            <person name="Cullen D."/>
            <person name="Martin F."/>
            <person name="Rosso M.-N."/>
            <person name="Henrissat B."/>
            <person name="Hibbett D."/>
            <person name="Martinez A.T."/>
            <person name="Grigoriev I.V."/>
        </authorList>
    </citation>
    <scope>NUCLEOTIDE SEQUENCE</scope>
    <source>
        <strain evidence="2">AH 40177</strain>
    </source>
</reference>
<keyword evidence="3" id="KW-1185">Reference proteome</keyword>
<keyword evidence="1" id="KW-1133">Transmembrane helix</keyword>
<comment type="caution">
    <text evidence="2">The sequence shown here is derived from an EMBL/GenBank/DDBJ whole genome shotgun (WGS) entry which is preliminary data.</text>
</comment>
<gene>
    <name evidence="2" type="ORF">BDP27DRAFT_1323905</name>
</gene>
<evidence type="ECO:0000256" key="1">
    <source>
        <dbReference type="SAM" id="Phobius"/>
    </source>
</evidence>
<organism evidence="2 3">
    <name type="scientific">Rhodocollybia butyracea</name>
    <dbReference type="NCBI Taxonomy" id="206335"/>
    <lineage>
        <taxon>Eukaryota</taxon>
        <taxon>Fungi</taxon>
        <taxon>Dikarya</taxon>
        <taxon>Basidiomycota</taxon>
        <taxon>Agaricomycotina</taxon>
        <taxon>Agaricomycetes</taxon>
        <taxon>Agaricomycetidae</taxon>
        <taxon>Agaricales</taxon>
        <taxon>Marasmiineae</taxon>
        <taxon>Omphalotaceae</taxon>
        <taxon>Rhodocollybia</taxon>
    </lineage>
</organism>
<name>A0A9P5PUS7_9AGAR</name>
<proteinExistence type="predicted"/>
<dbReference type="AlphaFoldDB" id="A0A9P5PUS7"/>
<evidence type="ECO:0000313" key="3">
    <source>
        <dbReference type="Proteomes" id="UP000772434"/>
    </source>
</evidence>
<keyword evidence="1" id="KW-0812">Transmembrane</keyword>